<comment type="caution">
    <text evidence="1">The sequence shown here is derived from an EMBL/GenBank/DDBJ whole genome shotgun (WGS) entry which is preliminary data.</text>
</comment>
<organism evidence="1 2">
    <name type="scientific">Ammoniphilus oxalaticus</name>
    <dbReference type="NCBI Taxonomy" id="66863"/>
    <lineage>
        <taxon>Bacteria</taxon>
        <taxon>Bacillati</taxon>
        <taxon>Bacillota</taxon>
        <taxon>Bacilli</taxon>
        <taxon>Bacillales</taxon>
        <taxon>Paenibacillaceae</taxon>
        <taxon>Aneurinibacillus group</taxon>
        <taxon>Ammoniphilus</taxon>
    </lineage>
</organism>
<keyword evidence="2" id="KW-1185">Reference proteome</keyword>
<accession>A0A419SLU0</accession>
<evidence type="ECO:0000313" key="2">
    <source>
        <dbReference type="Proteomes" id="UP000284219"/>
    </source>
</evidence>
<reference evidence="1 2" key="1">
    <citation type="submission" date="2016-08" db="EMBL/GenBank/DDBJ databases">
        <title>Novel Firmicute Genomes.</title>
        <authorList>
            <person name="Poppleton D.I."/>
            <person name="Gribaldo S."/>
        </authorList>
    </citation>
    <scope>NUCLEOTIDE SEQUENCE [LARGE SCALE GENOMIC DNA]</scope>
    <source>
        <strain evidence="1 2">RAOx-1</strain>
    </source>
</reference>
<gene>
    <name evidence="1" type="ORF">BEP19_04160</name>
</gene>
<sequence>MSTMKVTIELNKQSKFELEALALEMGITIEEWCSLAIEHHISMQKSIEELSGQMGFALQNLDLELMTNQLFSFFEEDDQLVLDDGEPADNMIIPSFKASTVKDKE</sequence>
<proteinExistence type="predicted"/>
<dbReference type="RefSeq" id="WP_120188847.1">
    <property type="nucleotide sequence ID" value="NZ_MCHY01000007.1"/>
</dbReference>
<dbReference type="EMBL" id="MCHY01000007">
    <property type="protein sequence ID" value="RKD25028.1"/>
    <property type="molecule type" value="Genomic_DNA"/>
</dbReference>
<dbReference type="OrthoDB" id="9854561at2"/>
<evidence type="ECO:0000313" key="1">
    <source>
        <dbReference type="EMBL" id="RKD25028.1"/>
    </source>
</evidence>
<dbReference type="Proteomes" id="UP000284219">
    <property type="component" value="Unassembled WGS sequence"/>
</dbReference>
<protein>
    <submittedName>
        <fullName evidence="1">Uncharacterized protein</fullName>
    </submittedName>
</protein>
<dbReference type="AlphaFoldDB" id="A0A419SLU0"/>
<name>A0A419SLU0_9BACL</name>